<accession>A0A974HAJ5</accession>
<proteinExistence type="predicted"/>
<dbReference type="EMBL" id="CM004479">
    <property type="protein sequence ID" value="OCT70655.1"/>
    <property type="molecule type" value="Genomic_DNA"/>
</dbReference>
<protein>
    <submittedName>
        <fullName evidence="1">Uncharacterized protein</fullName>
    </submittedName>
</protein>
<sequence>MHLQLAGQKANLTFNLLLNLCTKFMQINNIFGLCFWLLQVIDTGRFPEGLDFFCKCFPIPPERRLYNPQPFAPLGLPYCVQGSPFGAGITPVLLLM</sequence>
<evidence type="ECO:0000313" key="2">
    <source>
        <dbReference type="Proteomes" id="UP000694892"/>
    </source>
</evidence>
<gene>
    <name evidence="1" type="ORF">XELAEV_18037578mg</name>
</gene>
<reference evidence="2" key="1">
    <citation type="journal article" date="2016" name="Nature">
        <title>Genome evolution in the allotetraploid frog Xenopus laevis.</title>
        <authorList>
            <person name="Session A.M."/>
            <person name="Uno Y."/>
            <person name="Kwon T."/>
            <person name="Chapman J.A."/>
            <person name="Toyoda A."/>
            <person name="Takahashi S."/>
            <person name="Fukui A."/>
            <person name="Hikosaka A."/>
            <person name="Suzuki A."/>
            <person name="Kondo M."/>
            <person name="van Heeringen S.J."/>
            <person name="Quigley I."/>
            <person name="Heinz S."/>
            <person name="Ogino H."/>
            <person name="Ochi H."/>
            <person name="Hellsten U."/>
            <person name="Lyons J.B."/>
            <person name="Simakov O."/>
            <person name="Putnam N."/>
            <person name="Stites J."/>
            <person name="Kuroki Y."/>
            <person name="Tanaka T."/>
            <person name="Michiue T."/>
            <person name="Watanabe M."/>
            <person name="Bogdanovic O."/>
            <person name="Lister R."/>
            <person name="Georgiou G."/>
            <person name="Paranjpe S.S."/>
            <person name="van Kruijsbergen I."/>
            <person name="Shu S."/>
            <person name="Carlson J."/>
            <person name="Kinoshita T."/>
            <person name="Ohta Y."/>
            <person name="Mawaribuchi S."/>
            <person name="Jenkins J."/>
            <person name="Grimwood J."/>
            <person name="Schmutz J."/>
            <person name="Mitros T."/>
            <person name="Mozaffari S.V."/>
            <person name="Suzuki Y."/>
            <person name="Haramoto Y."/>
            <person name="Yamamoto T.S."/>
            <person name="Takagi C."/>
            <person name="Heald R."/>
            <person name="Miller K."/>
            <person name="Haudenschild C."/>
            <person name="Kitzman J."/>
            <person name="Nakayama T."/>
            <person name="Izutsu Y."/>
            <person name="Robert J."/>
            <person name="Fortriede J."/>
            <person name="Burns K."/>
            <person name="Lotay V."/>
            <person name="Karimi K."/>
            <person name="Yasuoka Y."/>
            <person name="Dichmann D.S."/>
            <person name="Flajnik M.F."/>
            <person name="Houston D.W."/>
            <person name="Shendure J."/>
            <person name="DuPasquier L."/>
            <person name="Vize P.D."/>
            <person name="Zorn A.M."/>
            <person name="Ito M."/>
            <person name="Marcotte E.M."/>
            <person name="Wallingford J.B."/>
            <person name="Ito Y."/>
            <person name="Asashima M."/>
            <person name="Ueno N."/>
            <person name="Matsuda Y."/>
            <person name="Veenstra G.J."/>
            <person name="Fujiyama A."/>
            <person name="Harland R.M."/>
            <person name="Taira M."/>
            <person name="Rokhsar D.S."/>
        </authorList>
    </citation>
    <scope>NUCLEOTIDE SEQUENCE [LARGE SCALE GENOMIC DNA]</scope>
    <source>
        <strain evidence="2">J</strain>
    </source>
</reference>
<dbReference type="Proteomes" id="UP000694892">
    <property type="component" value="Chromosome 7S"/>
</dbReference>
<evidence type="ECO:0000313" key="1">
    <source>
        <dbReference type="EMBL" id="OCT70655.1"/>
    </source>
</evidence>
<name>A0A974HAJ5_XENLA</name>
<organism evidence="1 2">
    <name type="scientific">Xenopus laevis</name>
    <name type="common">African clawed frog</name>
    <dbReference type="NCBI Taxonomy" id="8355"/>
    <lineage>
        <taxon>Eukaryota</taxon>
        <taxon>Metazoa</taxon>
        <taxon>Chordata</taxon>
        <taxon>Craniata</taxon>
        <taxon>Vertebrata</taxon>
        <taxon>Euteleostomi</taxon>
        <taxon>Amphibia</taxon>
        <taxon>Batrachia</taxon>
        <taxon>Anura</taxon>
        <taxon>Pipoidea</taxon>
        <taxon>Pipidae</taxon>
        <taxon>Xenopodinae</taxon>
        <taxon>Xenopus</taxon>
        <taxon>Xenopus</taxon>
    </lineage>
</organism>
<dbReference type="AlphaFoldDB" id="A0A974HAJ5"/>